<comment type="caution">
    <text evidence="1">The sequence shown here is derived from an EMBL/GenBank/DDBJ whole genome shotgun (WGS) entry which is preliminary data.</text>
</comment>
<evidence type="ECO:0000313" key="2">
    <source>
        <dbReference type="Proteomes" id="UP000287651"/>
    </source>
</evidence>
<proteinExistence type="predicted"/>
<protein>
    <submittedName>
        <fullName evidence="1">Uncharacterized protein</fullName>
    </submittedName>
</protein>
<dbReference type="EMBL" id="AMZH03005256">
    <property type="protein sequence ID" value="RRT66863.1"/>
    <property type="molecule type" value="Genomic_DNA"/>
</dbReference>
<organism evidence="1 2">
    <name type="scientific">Ensete ventricosum</name>
    <name type="common">Abyssinian banana</name>
    <name type="synonym">Musa ensete</name>
    <dbReference type="NCBI Taxonomy" id="4639"/>
    <lineage>
        <taxon>Eukaryota</taxon>
        <taxon>Viridiplantae</taxon>
        <taxon>Streptophyta</taxon>
        <taxon>Embryophyta</taxon>
        <taxon>Tracheophyta</taxon>
        <taxon>Spermatophyta</taxon>
        <taxon>Magnoliopsida</taxon>
        <taxon>Liliopsida</taxon>
        <taxon>Zingiberales</taxon>
        <taxon>Musaceae</taxon>
        <taxon>Ensete</taxon>
    </lineage>
</organism>
<evidence type="ECO:0000313" key="1">
    <source>
        <dbReference type="EMBL" id="RRT66863.1"/>
    </source>
</evidence>
<dbReference type="Proteomes" id="UP000287651">
    <property type="component" value="Unassembled WGS sequence"/>
</dbReference>
<name>A0A426ZS67_ENSVE</name>
<reference evidence="1 2" key="1">
    <citation type="journal article" date="2014" name="Agronomy (Basel)">
        <title>A Draft Genome Sequence for Ensete ventricosum, the Drought-Tolerant Tree Against Hunger.</title>
        <authorList>
            <person name="Harrison J."/>
            <person name="Moore K.A."/>
            <person name="Paszkiewicz K."/>
            <person name="Jones T."/>
            <person name="Grant M."/>
            <person name="Ambacheew D."/>
            <person name="Muzemil S."/>
            <person name="Studholme D.J."/>
        </authorList>
    </citation>
    <scope>NUCLEOTIDE SEQUENCE [LARGE SCALE GENOMIC DNA]</scope>
</reference>
<sequence length="114" mass="12619">MASVSARCWQRPHIEKSWSEFITQESVCNGDVTRRRYGAADRGGIVRGNAIHADLTVGELDCFSAHIRLREPDKSEDKAESSMAAGRRIIVANSMQGVQTLLVLQKCEQRAGEC</sequence>
<gene>
    <name evidence="1" type="ORF">B296_00009102</name>
</gene>
<accession>A0A426ZS67</accession>
<dbReference type="AlphaFoldDB" id="A0A426ZS67"/>